<reference evidence="2" key="1">
    <citation type="submission" date="2018-09" db="EMBL/GenBank/DDBJ databases">
        <authorList>
            <person name="Zhu H."/>
        </authorList>
    </citation>
    <scope>NUCLEOTIDE SEQUENCE [LARGE SCALE GENOMIC DNA]</scope>
    <source>
        <strain evidence="2">K2W31S-8</strain>
    </source>
</reference>
<dbReference type="RefSeq" id="WP_119893909.1">
    <property type="nucleotide sequence ID" value="NZ_CP032419.1"/>
</dbReference>
<proteinExistence type="predicted"/>
<name>A0A385Z3L1_9PSED</name>
<evidence type="ECO:0000313" key="2">
    <source>
        <dbReference type="Proteomes" id="UP000265560"/>
    </source>
</evidence>
<dbReference type="Pfam" id="PF11746">
    <property type="entry name" value="DUF3303"/>
    <property type="match status" value="1"/>
</dbReference>
<keyword evidence="2" id="KW-1185">Reference proteome</keyword>
<evidence type="ECO:0000313" key="1">
    <source>
        <dbReference type="EMBL" id="AYC33251.1"/>
    </source>
</evidence>
<sequence length="99" mass="10868">MLFAVSYQPRANATEESQKRALTLFANWKPPAAYVLKAHYTNADGSGGLALVETESAAAALEVHGAWTPFFEFKVVPIVEIEKAVQIGFGTIKWRESVK</sequence>
<dbReference type="KEGG" id="pcav:D3880_13230"/>
<dbReference type="InterPro" id="IPR021734">
    <property type="entry name" value="DUF3303"/>
</dbReference>
<organism evidence="1 2">
    <name type="scientific">Pseudomonas cavernae</name>
    <dbReference type="NCBI Taxonomy" id="2320867"/>
    <lineage>
        <taxon>Bacteria</taxon>
        <taxon>Pseudomonadati</taxon>
        <taxon>Pseudomonadota</taxon>
        <taxon>Gammaproteobacteria</taxon>
        <taxon>Pseudomonadales</taxon>
        <taxon>Pseudomonadaceae</taxon>
        <taxon>Pseudomonas</taxon>
    </lineage>
</organism>
<dbReference type="AlphaFoldDB" id="A0A385Z3L1"/>
<protein>
    <submittedName>
        <fullName evidence="1">DUF3303 domain-containing protein</fullName>
    </submittedName>
</protein>
<dbReference type="Proteomes" id="UP000265560">
    <property type="component" value="Chromosome"/>
</dbReference>
<dbReference type="OrthoDB" id="6882086at2"/>
<dbReference type="EMBL" id="CP032419">
    <property type="protein sequence ID" value="AYC33251.1"/>
    <property type="molecule type" value="Genomic_DNA"/>
</dbReference>
<gene>
    <name evidence="1" type="ORF">D3880_13230</name>
</gene>
<accession>A0A385Z3L1</accession>